<dbReference type="Pfam" id="PF07727">
    <property type="entry name" value="RVT_2"/>
    <property type="match status" value="1"/>
</dbReference>
<reference evidence="2" key="2">
    <citation type="journal article" date="2024" name="Plant">
        <title>Genomic evolution and insights into agronomic trait innovations of Sesamum species.</title>
        <authorList>
            <person name="Miao H."/>
            <person name="Wang L."/>
            <person name="Qu L."/>
            <person name="Liu H."/>
            <person name="Sun Y."/>
            <person name="Le M."/>
            <person name="Wang Q."/>
            <person name="Wei S."/>
            <person name="Zheng Y."/>
            <person name="Lin W."/>
            <person name="Duan Y."/>
            <person name="Cao H."/>
            <person name="Xiong S."/>
            <person name="Wang X."/>
            <person name="Wei L."/>
            <person name="Li C."/>
            <person name="Ma Q."/>
            <person name="Ju M."/>
            <person name="Zhao R."/>
            <person name="Li G."/>
            <person name="Mu C."/>
            <person name="Tian Q."/>
            <person name="Mei H."/>
            <person name="Zhang T."/>
            <person name="Gao T."/>
            <person name="Zhang H."/>
        </authorList>
    </citation>
    <scope>NUCLEOTIDE SEQUENCE</scope>
    <source>
        <strain evidence="2">KEN1</strain>
    </source>
</reference>
<evidence type="ECO:0000259" key="1">
    <source>
        <dbReference type="Pfam" id="PF07727"/>
    </source>
</evidence>
<comment type="caution">
    <text evidence="2">The sequence shown here is derived from an EMBL/GenBank/DDBJ whole genome shotgun (WGS) entry which is preliminary data.</text>
</comment>
<protein>
    <submittedName>
        <fullName evidence="2">Retrovirus-related Pol polyprotein from transposon TNT 1-94</fullName>
    </submittedName>
</protein>
<gene>
    <name evidence="2" type="ORF">Slati_2376400</name>
</gene>
<sequence length="231" mass="26558">MEEEIHSIEKNDTWELATLPSGHEAIGVKWVYKIKRNAKGEVERHKARLVAKGYKKNMAWTMKKSLLRCSLRDNTVVGRSQEAYAREILKKFKMMECNPLNTPIECGVKLSKDDGARKVDSTIFRSLVGSLRYLTCTRPDILFAVALVSLWRIQVKTHECRKEILRYLKGTFDYGTFYTSSNDACLKGYCDSDYAGDVDDCKSTTGFVFLLWRKCNFMMLKEAINCDSINM</sequence>
<accession>A0AAW2WB52</accession>
<organism evidence="2">
    <name type="scientific">Sesamum latifolium</name>
    <dbReference type="NCBI Taxonomy" id="2727402"/>
    <lineage>
        <taxon>Eukaryota</taxon>
        <taxon>Viridiplantae</taxon>
        <taxon>Streptophyta</taxon>
        <taxon>Embryophyta</taxon>
        <taxon>Tracheophyta</taxon>
        <taxon>Spermatophyta</taxon>
        <taxon>Magnoliopsida</taxon>
        <taxon>eudicotyledons</taxon>
        <taxon>Gunneridae</taxon>
        <taxon>Pentapetalae</taxon>
        <taxon>asterids</taxon>
        <taxon>lamiids</taxon>
        <taxon>Lamiales</taxon>
        <taxon>Pedaliaceae</taxon>
        <taxon>Sesamum</taxon>
    </lineage>
</organism>
<evidence type="ECO:0000313" key="2">
    <source>
        <dbReference type="EMBL" id="KAL0438934.1"/>
    </source>
</evidence>
<name>A0AAW2WB52_9LAMI</name>
<reference evidence="2" key="1">
    <citation type="submission" date="2020-06" db="EMBL/GenBank/DDBJ databases">
        <authorList>
            <person name="Li T."/>
            <person name="Hu X."/>
            <person name="Zhang T."/>
            <person name="Song X."/>
            <person name="Zhang H."/>
            <person name="Dai N."/>
            <person name="Sheng W."/>
            <person name="Hou X."/>
            <person name="Wei L."/>
        </authorList>
    </citation>
    <scope>NUCLEOTIDE SEQUENCE</scope>
    <source>
        <strain evidence="2">KEN1</strain>
        <tissue evidence="2">Leaf</tissue>
    </source>
</reference>
<dbReference type="EMBL" id="JACGWN010000008">
    <property type="protein sequence ID" value="KAL0438934.1"/>
    <property type="molecule type" value="Genomic_DNA"/>
</dbReference>
<feature type="domain" description="Reverse transcriptase Ty1/copia-type" evidence="1">
    <location>
        <begin position="11"/>
        <end position="57"/>
    </location>
</feature>
<dbReference type="PANTHER" id="PTHR11439:SF517">
    <property type="entry name" value="CYSTEINE-RICH RLK (RECEPTOR-LIKE PROTEIN KINASE) 8"/>
    <property type="match status" value="1"/>
</dbReference>
<dbReference type="InterPro" id="IPR013103">
    <property type="entry name" value="RVT_2"/>
</dbReference>
<dbReference type="AlphaFoldDB" id="A0AAW2WB52"/>
<dbReference type="PANTHER" id="PTHR11439">
    <property type="entry name" value="GAG-POL-RELATED RETROTRANSPOSON"/>
    <property type="match status" value="1"/>
</dbReference>
<proteinExistence type="predicted"/>